<dbReference type="EMBL" id="BJCC01000009">
    <property type="protein sequence ID" value="GCF93236.1"/>
    <property type="molecule type" value="Genomic_DNA"/>
</dbReference>
<dbReference type="OrthoDB" id="9790659at2"/>
<proteinExistence type="predicted"/>
<feature type="transmembrane region" description="Helical" evidence="1">
    <location>
        <begin position="50"/>
        <end position="72"/>
    </location>
</feature>
<accession>A0A4P5P722</accession>
<dbReference type="PANTHER" id="PTHR20992">
    <property type="entry name" value="AT15442P-RELATED"/>
    <property type="match status" value="1"/>
</dbReference>
<evidence type="ECO:0000256" key="1">
    <source>
        <dbReference type="SAM" id="Phobius"/>
    </source>
</evidence>
<dbReference type="Proteomes" id="UP000290567">
    <property type="component" value="Unassembled WGS sequence"/>
</dbReference>
<keyword evidence="3" id="KW-1185">Reference proteome</keyword>
<dbReference type="AlphaFoldDB" id="A0A4P5P722"/>
<organism evidence="2 3">
    <name type="scientific">Enterococcus florum</name>
    <dbReference type="NCBI Taxonomy" id="2480627"/>
    <lineage>
        <taxon>Bacteria</taxon>
        <taxon>Bacillati</taxon>
        <taxon>Bacillota</taxon>
        <taxon>Bacilli</taxon>
        <taxon>Lactobacillales</taxon>
        <taxon>Enterococcaceae</taxon>
        <taxon>Enterococcus</taxon>
    </lineage>
</organism>
<comment type="caution">
    <text evidence="2">The sequence shown here is derived from an EMBL/GenBank/DDBJ whole genome shotgun (WGS) entry which is preliminary data.</text>
</comment>
<feature type="transmembrane region" description="Helical" evidence="1">
    <location>
        <begin position="211"/>
        <end position="229"/>
    </location>
</feature>
<dbReference type="Pfam" id="PF04087">
    <property type="entry name" value="DUF389"/>
    <property type="match status" value="1"/>
</dbReference>
<sequence length="329" mass="36091">MNLKPDFLTKDTLINKVYSNMDQTILVYGVLIFATLMASIGLNYNSTTTIIGAMLISPLMSGISGIGVGLGLSLSKMVRKGIGIFFIQFAIILSVSFLFFWLTPIKEPTPEITSRTSATIWDILVASIAGGALTFATIRGKDNNVIIGVSIGTSLILPLCVTGYGLAGGDFSIAAEAAKLFFINVFLIFLVVSLIIYFLHYEKGTRKKKLLAIFLLSVVLAGTLVFSTVQSTVTEYRAKQFAEHALADYYILSQEIERNQRTIQLTVVGTPLHDNQVQQLENQLTDYHLNNFELRITVRSNEDGSIDAAELAKILNQQNKGTSKFLGLE</sequence>
<dbReference type="PANTHER" id="PTHR20992:SF9">
    <property type="entry name" value="AT15442P-RELATED"/>
    <property type="match status" value="1"/>
</dbReference>
<feature type="transmembrane region" description="Helical" evidence="1">
    <location>
        <begin position="84"/>
        <end position="103"/>
    </location>
</feature>
<reference evidence="3" key="1">
    <citation type="submission" date="2019-02" db="EMBL/GenBank/DDBJ databases">
        <title>Draft genome sequence of Enterococcus sp. Gos25-1.</title>
        <authorList>
            <person name="Tanaka N."/>
            <person name="Shiwa Y."/>
            <person name="Fujita N."/>
        </authorList>
    </citation>
    <scope>NUCLEOTIDE SEQUENCE [LARGE SCALE GENOMIC DNA]</scope>
    <source>
        <strain evidence="3">Gos25-1</strain>
    </source>
</reference>
<gene>
    <name evidence="2" type="ORF">NRIC_11270</name>
</gene>
<feature type="transmembrane region" description="Helical" evidence="1">
    <location>
        <begin position="25"/>
        <end position="44"/>
    </location>
</feature>
<feature type="transmembrane region" description="Helical" evidence="1">
    <location>
        <begin position="145"/>
        <end position="167"/>
    </location>
</feature>
<protein>
    <submittedName>
        <fullName evidence="2">Membrane protein</fullName>
    </submittedName>
</protein>
<feature type="transmembrane region" description="Helical" evidence="1">
    <location>
        <begin position="179"/>
        <end position="199"/>
    </location>
</feature>
<name>A0A4P5P722_9ENTE</name>
<evidence type="ECO:0000313" key="2">
    <source>
        <dbReference type="EMBL" id="GCF93236.1"/>
    </source>
</evidence>
<dbReference type="RefSeq" id="WP_146621700.1">
    <property type="nucleotide sequence ID" value="NZ_BJCC01000009.1"/>
</dbReference>
<keyword evidence="1" id="KW-0472">Membrane</keyword>
<evidence type="ECO:0000313" key="3">
    <source>
        <dbReference type="Proteomes" id="UP000290567"/>
    </source>
</evidence>
<dbReference type="InterPro" id="IPR005240">
    <property type="entry name" value="DUF389"/>
</dbReference>
<feature type="transmembrane region" description="Helical" evidence="1">
    <location>
        <begin position="118"/>
        <end position="138"/>
    </location>
</feature>
<keyword evidence="1" id="KW-0812">Transmembrane</keyword>
<keyword evidence="1" id="KW-1133">Transmembrane helix</keyword>